<dbReference type="RefSeq" id="WP_099649071.1">
    <property type="nucleotide sequence ID" value="NZ_CP024422.1"/>
</dbReference>
<dbReference type="Proteomes" id="UP000229314">
    <property type="component" value="Chromosome"/>
</dbReference>
<dbReference type="InterPro" id="IPR035089">
    <property type="entry name" value="Phage_sheath_subtilisin"/>
</dbReference>
<comment type="similarity">
    <text evidence="1">Belongs to the myoviridae tail sheath protein family.</text>
</comment>
<sequence>MPVERYHGVRVTQSADELVVARPKSTSVLGMLMSIPTASLPTGMAFNTPVAIRKAADAASLPTSVQSEIDTALDNGASTIILVLVDAGSGEPARTTNAVGSAVTKTGVHAFKSAATLGLPRPKLLVLPGFKAASVTPANAVIAEAIVVANDLRAQLYVDGPGTTIAAAKLVVPLIGAQKRVCISDGPILKSDNGVTVAHPSSTAFAAVQSMLDTNRSPAWAHTNVLLEGVTGVSLPVEYGTEASELNEAGVNTIINRGDGFRTWGPMTAAVGTIWEFVNVVRVTDMVHESLEDAFIAYLGRPMTKDNLDLMSMTGRGLLKQLEVEGVLLPGSQFGLSTDNLPETGVQGIVKFAMAFEVPAPIYDLRIQAHRQINVAYTALFNSVTGRFETDADL</sequence>
<dbReference type="EMBL" id="CP024422">
    <property type="protein sequence ID" value="ATQ56207.1"/>
    <property type="molecule type" value="Genomic_DNA"/>
</dbReference>
<protein>
    <recommendedName>
        <fullName evidence="2">Tail sheath protein subtilisin-like domain-containing protein</fullName>
    </recommendedName>
</protein>
<organism evidence="3 4">
    <name type="scientific">Paracoccus yeei</name>
    <dbReference type="NCBI Taxonomy" id="147645"/>
    <lineage>
        <taxon>Bacteria</taxon>
        <taxon>Pseudomonadati</taxon>
        <taxon>Pseudomonadota</taxon>
        <taxon>Alphaproteobacteria</taxon>
        <taxon>Rhodobacterales</taxon>
        <taxon>Paracoccaceae</taxon>
        <taxon>Paracoccus</taxon>
    </lineage>
</organism>
<name>A0A2D2C149_9RHOB</name>
<evidence type="ECO:0000259" key="2">
    <source>
        <dbReference type="Pfam" id="PF04984"/>
    </source>
</evidence>
<dbReference type="InterPro" id="IPR052042">
    <property type="entry name" value="Tail_sheath_structural"/>
</dbReference>
<gene>
    <name evidence="3" type="ORF">PYTT13_10565</name>
</gene>
<evidence type="ECO:0000313" key="4">
    <source>
        <dbReference type="Proteomes" id="UP000229314"/>
    </source>
</evidence>
<dbReference type="PANTHER" id="PTHR35861">
    <property type="match status" value="1"/>
</dbReference>
<dbReference type="PANTHER" id="PTHR35861:SF1">
    <property type="entry name" value="PHAGE TAIL SHEATH PROTEIN"/>
    <property type="match status" value="1"/>
</dbReference>
<dbReference type="Pfam" id="PF04984">
    <property type="entry name" value="Phage_sheath_1"/>
    <property type="match status" value="1"/>
</dbReference>
<evidence type="ECO:0000256" key="1">
    <source>
        <dbReference type="ARBA" id="ARBA00008005"/>
    </source>
</evidence>
<evidence type="ECO:0000313" key="3">
    <source>
        <dbReference type="EMBL" id="ATQ56207.1"/>
    </source>
</evidence>
<proteinExistence type="inferred from homology"/>
<dbReference type="GeneID" id="78898110"/>
<accession>A0A2D2C149</accession>
<dbReference type="AlphaFoldDB" id="A0A2D2C149"/>
<reference evidence="3 4" key="1">
    <citation type="submission" date="2017-10" db="EMBL/GenBank/DDBJ databases">
        <title>Complete genome sequence of Paracoccus yeei TT13 isolated from human skin.</title>
        <authorList>
            <person name="Lee K."/>
            <person name="Lim J.Y."/>
            <person name="Hwang I."/>
        </authorList>
    </citation>
    <scope>NUCLEOTIDE SEQUENCE [LARGE SCALE GENOMIC DNA]</scope>
    <source>
        <strain evidence="3 4">TT13</strain>
    </source>
</reference>
<feature type="domain" description="Tail sheath protein subtilisin-like" evidence="2">
    <location>
        <begin position="108"/>
        <end position="268"/>
    </location>
</feature>